<evidence type="ECO:0000313" key="6">
    <source>
        <dbReference type="EMBL" id="MDP9827823.1"/>
    </source>
</evidence>
<dbReference type="PROSITE" id="PS50983">
    <property type="entry name" value="FE_B12_PBP"/>
    <property type="match status" value="1"/>
</dbReference>
<dbReference type="SUPFAM" id="SSF53807">
    <property type="entry name" value="Helical backbone' metal receptor"/>
    <property type="match status" value="1"/>
</dbReference>
<evidence type="ECO:0000259" key="5">
    <source>
        <dbReference type="PROSITE" id="PS50983"/>
    </source>
</evidence>
<dbReference type="InterPro" id="IPR006311">
    <property type="entry name" value="TAT_signal"/>
</dbReference>
<comment type="caution">
    <text evidence="6">The sequence shown here is derived from an EMBL/GenBank/DDBJ whole genome shotgun (WGS) entry which is preliminary data.</text>
</comment>
<sequence length="355" mass="37973">MSQPDASPIGSVLPSRRHLLLGAGVGLLLAACGTDDSDVVPAAQSSAGAGDFPVTIAHAFGDLTIEKKPERVVIVGFKEADAFLAVGLVPVAVREWFGEKPNAVWPWATEYLKGAKPEVLPRAELDYEQIAALRPDLIVGLSAGLTQDVYDLLVKIAPVLAQPGGPGDYDVTWQQMTLAAGKVAGQPAQALVDDLERRIRQTATDHPEFKGATTVNASSVDGSIYLYSPTVTSSQVLLDLGLTMSDEVTKLTDNADTYYVISKERLDLLDVDVAFWSEAATDPGPVALLENDLYSRLDVRKERRELFLGSELWNGALQFSSVLSLGLVLDELVPQIVLALDGDPSTLPELGAEQP</sequence>
<dbReference type="EMBL" id="JAUSQZ010000001">
    <property type="protein sequence ID" value="MDP9827823.1"/>
    <property type="molecule type" value="Genomic_DNA"/>
</dbReference>
<dbReference type="Pfam" id="PF01497">
    <property type="entry name" value="Peripla_BP_2"/>
    <property type="match status" value="1"/>
</dbReference>
<comment type="subcellular location">
    <subcellularLocation>
        <location evidence="1">Cell envelope</location>
    </subcellularLocation>
</comment>
<evidence type="ECO:0000256" key="2">
    <source>
        <dbReference type="ARBA" id="ARBA00008814"/>
    </source>
</evidence>
<dbReference type="PROSITE" id="PS51318">
    <property type="entry name" value="TAT"/>
    <property type="match status" value="1"/>
</dbReference>
<evidence type="ECO:0000256" key="1">
    <source>
        <dbReference type="ARBA" id="ARBA00004196"/>
    </source>
</evidence>
<comment type="similarity">
    <text evidence="2">Belongs to the bacterial solute-binding protein 8 family.</text>
</comment>
<organism evidence="6 7">
    <name type="scientific">Kineosporia succinea</name>
    <dbReference type="NCBI Taxonomy" id="84632"/>
    <lineage>
        <taxon>Bacteria</taxon>
        <taxon>Bacillati</taxon>
        <taxon>Actinomycetota</taxon>
        <taxon>Actinomycetes</taxon>
        <taxon>Kineosporiales</taxon>
        <taxon>Kineosporiaceae</taxon>
        <taxon>Kineosporia</taxon>
    </lineage>
</organism>
<name>A0ABT9P578_9ACTN</name>
<dbReference type="RefSeq" id="WP_307244362.1">
    <property type="nucleotide sequence ID" value="NZ_JAUSQZ010000001.1"/>
</dbReference>
<protein>
    <submittedName>
        <fullName evidence="6">Iron complex transport system substrate-binding protein</fullName>
    </submittedName>
</protein>
<keyword evidence="7" id="KW-1185">Reference proteome</keyword>
<dbReference type="InterPro" id="IPR002491">
    <property type="entry name" value="ABC_transptr_periplasmic_BD"/>
</dbReference>
<dbReference type="PANTHER" id="PTHR30532">
    <property type="entry name" value="IRON III DICITRATE-BINDING PERIPLASMIC PROTEIN"/>
    <property type="match status" value="1"/>
</dbReference>
<reference evidence="6 7" key="1">
    <citation type="submission" date="2023-07" db="EMBL/GenBank/DDBJ databases">
        <title>Sequencing the genomes of 1000 actinobacteria strains.</title>
        <authorList>
            <person name="Klenk H.-P."/>
        </authorList>
    </citation>
    <scope>NUCLEOTIDE SEQUENCE [LARGE SCALE GENOMIC DNA]</scope>
    <source>
        <strain evidence="6 7">DSM 44388</strain>
    </source>
</reference>
<gene>
    <name evidence="6" type="ORF">J2S57_003572</name>
</gene>
<dbReference type="Gene3D" id="3.40.50.1980">
    <property type="entry name" value="Nitrogenase molybdenum iron protein domain"/>
    <property type="match status" value="2"/>
</dbReference>
<accession>A0ABT9P578</accession>
<dbReference type="InterPro" id="IPR051313">
    <property type="entry name" value="Bact_iron-sidero_bind"/>
</dbReference>
<keyword evidence="4" id="KW-0732">Signal</keyword>
<evidence type="ECO:0000256" key="3">
    <source>
        <dbReference type="ARBA" id="ARBA00022448"/>
    </source>
</evidence>
<feature type="domain" description="Fe/B12 periplasmic-binding" evidence="5">
    <location>
        <begin position="71"/>
        <end position="340"/>
    </location>
</feature>
<dbReference type="Proteomes" id="UP001235712">
    <property type="component" value="Unassembled WGS sequence"/>
</dbReference>
<keyword evidence="3" id="KW-0813">Transport</keyword>
<evidence type="ECO:0000313" key="7">
    <source>
        <dbReference type="Proteomes" id="UP001235712"/>
    </source>
</evidence>
<proteinExistence type="inferred from homology"/>
<dbReference type="PANTHER" id="PTHR30532:SF24">
    <property type="entry name" value="FERRIC ENTEROBACTIN-BINDING PERIPLASMIC PROTEIN FEPB"/>
    <property type="match status" value="1"/>
</dbReference>
<evidence type="ECO:0000256" key="4">
    <source>
        <dbReference type="ARBA" id="ARBA00022729"/>
    </source>
</evidence>